<sequence>MCGRRGLTGSLEEPIPSRGDEAGGALGPCHGCHGAQPSGPCPKPTALATPLSYPVRAAAPRTVGGMPGGGNWNMPCHGRPLSLATLPHHHHLVVLFYILDRPRPGLETFLCPSTLSPFGLALRDLPSSSSLLLALCAATPHDTARLHAHQHPRTPDAHGLDHATACLTASSSQGERHRSMPSVEPPRGVVDSIPRPQPINALQPDALSYRPDAAMSPSSPAESQEPRPGVESLAVDSTVADSPRPDNHEMLSLPHLEDGLAAPALPAKSALRASRLLTSLPQKASTEERPILPHAAPHQVYLSSEEDASSSADDFSDFDEFDSDSEQSQRSDSTRTSHEDTARIVTVVFHGRPSIVELPPRSSTPASTSSTSLTSSRRPSTGIVRTSTEPTTVFRTRSISSTSTLLHPPRSSSMKPKMLEKKRPTFLTIDPFAPKVTEPEEIESARPTPKTPTGMLRKTLSLVKKRSRPMLNQDGGHRDSFSLQLSPMAQLGEEEVAPSPREESPKTQVRTSYQDIMRGAKRNAEATPRTESTTPSSPSTHKSRFRSGLSMSRPRSIRA</sequence>
<evidence type="ECO:0000313" key="2">
    <source>
        <dbReference type="EMBL" id="PWI69610.1"/>
    </source>
</evidence>
<evidence type="ECO:0000313" key="3">
    <source>
        <dbReference type="Proteomes" id="UP000245956"/>
    </source>
</evidence>
<feature type="region of interest" description="Disordered" evidence="1">
    <location>
        <begin position="301"/>
        <end position="387"/>
    </location>
</feature>
<feature type="compositionally biased region" description="Low complexity" evidence="1">
    <location>
        <begin position="359"/>
        <end position="381"/>
    </location>
</feature>
<protein>
    <submittedName>
        <fullName evidence="2">Uncharacterized protein</fullName>
    </submittedName>
</protein>
<comment type="caution">
    <text evidence="2">The sequence shown here is derived from an EMBL/GenBank/DDBJ whole genome shotgun (WGS) entry which is preliminary data.</text>
</comment>
<feature type="region of interest" description="Disordered" evidence="1">
    <location>
        <begin position="1"/>
        <end position="22"/>
    </location>
</feature>
<organism evidence="2 3">
    <name type="scientific">Purpureocillium lilacinum</name>
    <name type="common">Paecilomyces lilacinus</name>
    <dbReference type="NCBI Taxonomy" id="33203"/>
    <lineage>
        <taxon>Eukaryota</taxon>
        <taxon>Fungi</taxon>
        <taxon>Dikarya</taxon>
        <taxon>Ascomycota</taxon>
        <taxon>Pezizomycotina</taxon>
        <taxon>Sordariomycetes</taxon>
        <taxon>Hypocreomycetidae</taxon>
        <taxon>Hypocreales</taxon>
        <taxon>Ophiocordycipitaceae</taxon>
        <taxon>Purpureocillium</taxon>
    </lineage>
</organism>
<accession>A0A2U3E522</accession>
<dbReference type="Proteomes" id="UP000245956">
    <property type="component" value="Unassembled WGS sequence"/>
</dbReference>
<feature type="compositionally biased region" description="Acidic residues" evidence="1">
    <location>
        <begin position="304"/>
        <end position="325"/>
    </location>
</feature>
<reference evidence="2 3" key="1">
    <citation type="journal article" date="2016" name="Front. Microbiol.">
        <title>Genome and transcriptome sequences reveal the specific parasitism of the nematophagous Purpureocillium lilacinum 36-1.</title>
        <authorList>
            <person name="Xie J."/>
            <person name="Li S."/>
            <person name="Mo C."/>
            <person name="Xiao X."/>
            <person name="Peng D."/>
            <person name="Wang G."/>
            <person name="Xiao Y."/>
        </authorList>
    </citation>
    <scope>NUCLEOTIDE SEQUENCE [LARGE SCALE GENOMIC DNA]</scope>
    <source>
        <strain evidence="2 3">36-1</strain>
    </source>
</reference>
<feature type="compositionally biased region" description="Low complexity" evidence="1">
    <location>
        <begin position="527"/>
        <end position="540"/>
    </location>
</feature>
<name>A0A2U3E522_PURLI</name>
<gene>
    <name evidence="2" type="ORF">PCL_00522</name>
</gene>
<proteinExistence type="predicted"/>
<dbReference type="EMBL" id="LCWV01000011">
    <property type="protein sequence ID" value="PWI69610.1"/>
    <property type="molecule type" value="Genomic_DNA"/>
</dbReference>
<feature type="compositionally biased region" description="Basic and acidic residues" evidence="1">
    <location>
        <begin position="327"/>
        <end position="342"/>
    </location>
</feature>
<evidence type="ECO:0000256" key="1">
    <source>
        <dbReference type="SAM" id="MobiDB-lite"/>
    </source>
</evidence>
<feature type="region of interest" description="Disordered" evidence="1">
    <location>
        <begin position="169"/>
        <end position="251"/>
    </location>
</feature>
<dbReference type="AlphaFoldDB" id="A0A2U3E522"/>
<feature type="region of interest" description="Disordered" evidence="1">
    <location>
        <begin position="489"/>
        <end position="559"/>
    </location>
</feature>